<reference evidence="2" key="1">
    <citation type="journal article" date="2017" name="Nat. Ecol. Evol.">
        <title>Genome expansion and lineage-specific genetic innovations in the forest pathogenic fungi Armillaria.</title>
        <authorList>
            <person name="Sipos G."/>
            <person name="Prasanna A.N."/>
            <person name="Walter M.C."/>
            <person name="O'Connor E."/>
            <person name="Balint B."/>
            <person name="Krizsan K."/>
            <person name="Kiss B."/>
            <person name="Hess J."/>
            <person name="Varga T."/>
            <person name="Slot J."/>
            <person name="Riley R."/>
            <person name="Boka B."/>
            <person name="Rigling D."/>
            <person name="Barry K."/>
            <person name="Lee J."/>
            <person name="Mihaltcheva S."/>
            <person name="LaButti K."/>
            <person name="Lipzen A."/>
            <person name="Waldron R."/>
            <person name="Moloney N.M."/>
            <person name="Sperisen C."/>
            <person name="Kredics L."/>
            <person name="Vagvoelgyi C."/>
            <person name="Patrignani A."/>
            <person name="Fitzpatrick D."/>
            <person name="Nagy I."/>
            <person name="Doyle S."/>
            <person name="Anderson J.B."/>
            <person name="Grigoriev I.V."/>
            <person name="Gueldener U."/>
            <person name="Muensterkoetter M."/>
            <person name="Nagy L.G."/>
        </authorList>
    </citation>
    <scope>NUCLEOTIDE SEQUENCE [LARGE SCALE GENOMIC DNA]</scope>
    <source>
        <strain evidence="2">28-4</strain>
    </source>
</reference>
<dbReference type="EMBL" id="KZ293422">
    <property type="protein sequence ID" value="PBK72201.1"/>
    <property type="molecule type" value="Genomic_DNA"/>
</dbReference>
<sequence>MVHIIALPPELISEICGWLWILPSIRTPAARALLRTHRVFLPDSRSQLFVYMMLRSGHDLESWIPFLQSSPEVLMTYKTIFIDYPVISDLHFVSNIFSLRADMAAAPLRLVLHRVVIRNFLQAMDIAPCSIFDTVFMYRCVYNEDDLRMLFTCFRNVRTWTFLPRPRSTYTGHCGHPLPPILNVLTMPPLISLTLCPEFGDQFSCQSQTWLEDLSRASCHLEYLHIAFKAVDVGIVVDLLSNHVRDIEHATFKGHARAS</sequence>
<protein>
    <submittedName>
        <fullName evidence="1">Uncharacterized protein</fullName>
    </submittedName>
</protein>
<keyword evidence="2" id="KW-1185">Reference proteome</keyword>
<accession>A0A2H3BMS6</accession>
<dbReference type="AlphaFoldDB" id="A0A2H3BMS6"/>
<proteinExistence type="predicted"/>
<organism evidence="1 2">
    <name type="scientific">Armillaria solidipes</name>
    <dbReference type="NCBI Taxonomy" id="1076256"/>
    <lineage>
        <taxon>Eukaryota</taxon>
        <taxon>Fungi</taxon>
        <taxon>Dikarya</taxon>
        <taxon>Basidiomycota</taxon>
        <taxon>Agaricomycotina</taxon>
        <taxon>Agaricomycetes</taxon>
        <taxon>Agaricomycetidae</taxon>
        <taxon>Agaricales</taxon>
        <taxon>Marasmiineae</taxon>
        <taxon>Physalacriaceae</taxon>
        <taxon>Armillaria</taxon>
    </lineage>
</organism>
<name>A0A2H3BMS6_9AGAR</name>
<dbReference type="Proteomes" id="UP000218334">
    <property type="component" value="Unassembled WGS sequence"/>
</dbReference>
<evidence type="ECO:0000313" key="2">
    <source>
        <dbReference type="Proteomes" id="UP000218334"/>
    </source>
</evidence>
<gene>
    <name evidence="1" type="ORF">ARMSODRAFT_747162</name>
</gene>
<evidence type="ECO:0000313" key="1">
    <source>
        <dbReference type="EMBL" id="PBK72201.1"/>
    </source>
</evidence>